<dbReference type="InterPro" id="IPR025855">
    <property type="entry name" value="Replic_Relax"/>
</dbReference>
<evidence type="ECO:0000256" key="1">
    <source>
        <dbReference type="SAM" id="MobiDB-lite"/>
    </source>
</evidence>
<reference evidence="2 3" key="2">
    <citation type="submission" date="2020-03" db="EMBL/GenBank/DDBJ databases">
        <authorList>
            <person name="Ichikawa N."/>
            <person name="Kimura A."/>
            <person name="Kitahashi Y."/>
            <person name="Uohara A."/>
        </authorList>
    </citation>
    <scope>NUCLEOTIDE SEQUENCE [LARGE SCALE GENOMIC DNA]</scope>
    <source>
        <strain evidence="2 3">NBRC 105367</strain>
    </source>
</reference>
<dbReference type="KEGG" id="psuu:Psuf_014270"/>
<keyword evidence="3" id="KW-1185">Reference proteome</keyword>
<dbReference type="EMBL" id="AP022871">
    <property type="protein sequence ID" value="BCB84114.1"/>
    <property type="molecule type" value="Genomic_DNA"/>
</dbReference>
<organism evidence="2 3">
    <name type="scientific">Phytohabitans suffuscus</name>
    <dbReference type="NCBI Taxonomy" id="624315"/>
    <lineage>
        <taxon>Bacteria</taxon>
        <taxon>Bacillati</taxon>
        <taxon>Actinomycetota</taxon>
        <taxon>Actinomycetes</taxon>
        <taxon>Micromonosporales</taxon>
        <taxon>Micromonosporaceae</taxon>
    </lineage>
</organism>
<protein>
    <submittedName>
        <fullName evidence="2">Uncharacterized protein</fullName>
    </submittedName>
</protein>
<reference evidence="2 3" key="1">
    <citation type="submission" date="2020-03" db="EMBL/GenBank/DDBJ databases">
        <title>Whole genome shotgun sequence of Phytohabitans suffuscus NBRC 105367.</title>
        <authorList>
            <person name="Komaki H."/>
            <person name="Tamura T."/>
        </authorList>
    </citation>
    <scope>NUCLEOTIDE SEQUENCE [LARGE SCALE GENOMIC DNA]</scope>
    <source>
        <strain evidence="2 3">NBRC 105367</strain>
    </source>
</reference>
<accession>A0A6F8YDA3</accession>
<proteinExistence type="predicted"/>
<evidence type="ECO:0000313" key="2">
    <source>
        <dbReference type="EMBL" id="BCB84114.1"/>
    </source>
</evidence>
<dbReference type="Proteomes" id="UP000503011">
    <property type="component" value="Chromosome"/>
</dbReference>
<dbReference type="AlphaFoldDB" id="A0A6F8YDA3"/>
<name>A0A6F8YDA3_9ACTN</name>
<sequence>MTPSCTASRHKLENSNQPDTPTDRFLAHTLAVAELYVSLAEAGRTDVLTLIGFHGEPACWWRDSEGEWIKPDASAVVSAGDIEDSWVIEVDNATESLPTLRRKLAVYVGLAKNEEHGPDGGPLPRVLVTVPDERRLAAVRELVRSLPEPAGELFAVTIHGTTVEVISKALHE</sequence>
<evidence type="ECO:0000313" key="3">
    <source>
        <dbReference type="Proteomes" id="UP000503011"/>
    </source>
</evidence>
<gene>
    <name evidence="2" type="ORF">Psuf_014270</name>
</gene>
<feature type="region of interest" description="Disordered" evidence="1">
    <location>
        <begin position="1"/>
        <end position="21"/>
    </location>
</feature>
<dbReference type="Pfam" id="PF13814">
    <property type="entry name" value="Replic_Relax"/>
    <property type="match status" value="1"/>
</dbReference>